<organism evidence="1">
    <name type="scientific">Saccharolobus islandicus</name>
    <name type="common">Sulfolobus islandicus</name>
    <dbReference type="NCBI Taxonomy" id="43080"/>
    <lineage>
        <taxon>Archaea</taxon>
        <taxon>Thermoproteota</taxon>
        <taxon>Thermoprotei</taxon>
        <taxon>Sulfolobales</taxon>
        <taxon>Sulfolobaceae</taxon>
        <taxon>Saccharolobus</taxon>
    </lineage>
</organism>
<accession>Q9C4W5</accession>
<dbReference type="AlphaFoldDB" id="Q9C4W5"/>
<dbReference type="RefSeq" id="WP_011114805.1">
    <property type="nucleotide sequence ID" value="NC_004852.1"/>
</dbReference>
<reference evidence="1" key="1">
    <citation type="journal article" date="2000" name="J. Bacteriol.">
        <title>pING family of conjugative plasmids from the extremely thermophilic archaeon Sulfolobus islandicus: insights into recombination and conjugation in Crenarchaeota.</title>
        <authorList>
            <person name="Stedman K.M."/>
            <person name="She Q."/>
            <person name="Phan H."/>
            <person name="Holz I."/>
            <person name="Singh H."/>
            <person name="Prangishvili D."/>
            <person name="Garrett R."/>
            <person name="Zillig W."/>
        </authorList>
    </citation>
    <scope>NUCLEOTIDE SEQUENCE</scope>
    <source>
        <plasmid evidence="1">pING1</plasmid>
    </source>
</reference>
<geneLocation type="plasmid" evidence="1">
    <name>pING1</name>
</geneLocation>
<keyword evidence="1" id="KW-0614">Plasmid</keyword>
<dbReference type="EMBL" id="AF233440">
    <property type="protein sequence ID" value="AAK06927.1"/>
    <property type="molecule type" value="Genomic_DNA"/>
</dbReference>
<name>Q9C4W5_SACIS</name>
<protein>
    <submittedName>
        <fullName evidence="1">ORF94</fullName>
    </submittedName>
</protein>
<evidence type="ECO:0000313" key="1">
    <source>
        <dbReference type="EMBL" id="AAK06927.1"/>
    </source>
</evidence>
<proteinExistence type="predicted"/>
<sequence>MSLNSPPKFVAKRNLIKRKDGKVLVYIGGAIPEDILQKAKMIRAYLIAGNDKIYAGDHKINKYRKNVFIFLNNDAVEILDSNSKEVTLLLEPLF</sequence>